<keyword evidence="4" id="KW-0812">Transmembrane</keyword>
<comment type="caution">
    <text evidence="6">The sequence shown here is derived from an EMBL/GenBank/DDBJ whole genome shotgun (WGS) entry which is preliminary data.</text>
</comment>
<keyword evidence="4" id="KW-1133">Transmembrane helix</keyword>
<comment type="similarity">
    <text evidence="1">Belongs to the universal ribosomal protein uS7 family.</text>
</comment>
<evidence type="ECO:0000256" key="2">
    <source>
        <dbReference type="ARBA" id="ARBA00022980"/>
    </source>
</evidence>
<dbReference type="InterPro" id="IPR023798">
    <property type="entry name" value="Ribosomal_uS7_dom"/>
</dbReference>
<dbReference type="OrthoDB" id="9972728at2759"/>
<sequence>MLIPPASDGSDPLLHFFAFPLLNYGKRVRAERIVSRTLLYIRTLTRAPPLPVHRHALITVSPAVKCMSQKRSGKNVQNKRGKTVEERLAQEIIAVVNGDSKAITEKGLARGHAMVNRQRPVCASCTDLCAVQAISLDHDVTSINGALDTHKYPAARPLFHQEVTCTGGYAHKRNIFNLLVHNAPALLSLPPMTASSKLTEKNWHPSSLLAYDTLPGHQDFDPIISDAKSTADTGTDFYDRSLTSRRYALVGVACSCIFSCSCIVVGIVILANHGVLGVVMVNTAPVNVDDVRLPLQWEIFTLTLNLIITLCTESIGFLYGISLRSALASESRLRFNTNLRLLTAARGWYNPNGALLNGISAVLLIISYSSASLVVCLDSPSTPTSEILDGVIAFTELPFIILGVALLLQVTIALSAMQAVKILTWSSSPFDLTAALVHHTRLTPVTLRCMRCVSDPRHGWRSSKATRDTALGVACSP</sequence>
<reference evidence="6" key="1">
    <citation type="journal article" date="2020" name="New Phytol.">
        <title>Comparative genomics reveals dynamic genome evolution in host specialist ectomycorrhizal fungi.</title>
        <authorList>
            <person name="Lofgren L.A."/>
            <person name="Nguyen N.H."/>
            <person name="Vilgalys R."/>
            <person name="Ruytinx J."/>
            <person name="Liao H.L."/>
            <person name="Branco S."/>
            <person name="Kuo A."/>
            <person name="LaButti K."/>
            <person name="Lipzen A."/>
            <person name="Andreopoulos W."/>
            <person name="Pangilinan J."/>
            <person name="Riley R."/>
            <person name="Hundley H."/>
            <person name="Na H."/>
            <person name="Barry K."/>
            <person name="Grigoriev I.V."/>
            <person name="Stajich J.E."/>
            <person name="Kennedy P.G."/>
        </authorList>
    </citation>
    <scope>NUCLEOTIDE SEQUENCE</scope>
    <source>
        <strain evidence="6">MN1</strain>
    </source>
</reference>
<evidence type="ECO:0000313" key="7">
    <source>
        <dbReference type="Proteomes" id="UP000807769"/>
    </source>
</evidence>
<dbReference type="Proteomes" id="UP000807769">
    <property type="component" value="Unassembled WGS sequence"/>
</dbReference>
<evidence type="ECO:0000256" key="1">
    <source>
        <dbReference type="ARBA" id="ARBA00007151"/>
    </source>
</evidence>
<dbReference type="AlphaFoldDB" id="A0A9P7DU81"/>
<evidence type="ECO:0000256" key="4">
    <source>
        <dbReference type="SAM" id="Phobius"/>
    </source>
</evidence>
<feature type="transmembrane region" description="Helical" evidence="4">
    <location>
        <begin position="299"/>
        <end position="321"/>
    </location>
</feature>
<dbReference type="GO" id="GO:1990904">
    <property type="term" value="C:ribonucleoprotein complex"/>
    <property type="evidence" value="ECO:0007669"/>
    <property type="project" value="UniProtKB-KW"/>
</dbReference>
<evidence type="ECO:0000256" key="3">
    <source>
        <dbReference type="ARBA" id="ARBA00023274"/>
    </source>
</evidence>
<keyword evidence="7" id="KW-1185">Reference proteome</keyword>
<dbReference type="EMBL" id="JABBWG010000066">
    <property type="protein sequence ID" value="KAG1803402.1"/>
    <property type="molecule type" value="Genomic_DNA"/>
</dbReference>
<organism evidence="6 7">
    <name type="scientific">Suillus subaureus</name>
    <dbReference type="NCBI Taxonomy" id="48587"/>
    <lineage>
        <taxon>Eukaryota</taxon>
        <taxon>Fungi</taxon>
        <taxon>Dikarya</taxon>
        <taxon>Basidiomycota</taxon>
        <taxon>Agaricomycotina</taxon>
        <taxon>Agaricomycetes</taxon>
        <taxon>Agaricomycetidae</taxon>
        <taxon>Boletales</taxon>
        <taxon>Suillineae</taxon>
        <taxon>Suillaceae</taxon>
        <taxon>Suillus</taxon>
    </lineage>
</organism>
<evidence type="ECO:0000313" key="6">
    <source>
        <dbReference type="EMBL" id="KAG1803402.1"/>
    </source>
</evidence>
<feature type="transmembrane region" description="Helical" evidence="4">
    <location>
        <begin position="397"/>
        <end position="417"/>
    </location>
</feature>
<keyword evidence="3" id="KW-0687">Ribonucleoprotein</keyword>
<proteinExistence type="inferred from homology"/>
<name>A0A9P7DU81_9AGAM</name>
<feature type="transmembrane region" description="Helical" evidence="4">
    <location>
        <begin position="247"/>
        <end position="271"/>
    </location>
</feature>
<dbReference type="GO" id="GO:0005840">
    <property type="term" value="C:ribosome"/>
    <property type="evidence" value="ECO:0007669"/>
    <property type="project" value="UniProtKB-KW"/>
</dbReference>
<dbReference type="GeneID" id="64636312"/>
<accession>A0A9P7DU81</accession>
<feature type="transmembrane region" description="Helical" evidence="4">
    <location>
        <begin position="354"/>
        <end position="377"/>
    </location>
</feature>
<dbReference type="Gene3D" id="1.10.455.10">
    <property type="entry name" value="Ribosomal protein S7 domain"/>
    <property type="match status" value="1"/>
</dbReference>
<gene>
    <name evidence="6" type="ORF">BJ212DRAFT_1581180</name>
</gene>
<keyword evidence="2" id="KW-0689">Ribosomal protein</keyword>
<dbReference type="SUPFAM" id="SSF47973">
    <property type="entry name" value="Ribosomal protein S7"/>
    <property type="match status" value="1"/>
</dbReference>
<evidence type="ECO:0000259" key="5">
    <source>
        <dbReference type="Pfam" id="PF00177"/>
    </source>
</evidence>
<keyword evidence="4" id="KW-0472">Membrane</keyword>
<dbReference type="RefSeq" id="XP_041186588.1">
    <property type="nucleotide sequence ID" value="XM_041342296.1"/>
</dbReference>
<dbReference type="InterPro" id="IPR036823">
    <property type="entry name" value="Ribosomal_uS7_dom_sf"/>
</dbReference>
<feature type="domain" description="Small ribosomal subunit protein uS7" evidence="5">
    <location>
        <begin position="17"/>
        <end position="77"/>
    </location>
</feature>
<dbReference type="Pfam" id="PF00177">
    <property type="entry name" value="Ribosomal_S7"/>
    <property type="match status" value="1"/>
</dbReference>
<protein>
    <recommendedName>
        <fullName evidence="5">Small ribosomal subunit protein uS7 domain-containing protein</fullName>
    </recommendedName>
</protein>